<dbReference type="InParanoid" id="A0A6P7G2S5"/>
<proteinExistence type="predicted"/>
<dbReference type="RefSeq" id="XP_028143254.1">
    <property type="nucleotide sequence ID" value="XM_028287453.1"/>
</dbReference>
<feature type="region of interest" description="Disordered" evidence="1">
    <location>
        <begin position="194"/>
        <end position="214"/>
    </location>
</feature>
<gene>
    <name evidence="2" type="primary">LOC114337067</name>
</gene>
<protein>
    <submittedName>
        <fullName evidence="2">Uncharacterized protein LOC114337067</fullName>
    </submittedName>
</protein>
<sequence length="255" mass="28939">MESRGKRMVLQVLNDVQNDSRKILNTSIEKDSSLIILNENNVSVSDIILLDENMQPLITQSFIEENSMDISSTELCQILHAEEASPKNNIGFAVQNPIADVQDKIGKDNIIIENGNPSQENESAGRPSNEIKEDYMIEDKSPYQENNKSDEINMPKKISEENLMELDTVFTKKGELRKRKKYLLSKKQRTSFFVSKENKKSRGKPNCNCQKKNGENNLGKNGALKLIRNIGAKHFWSKSNSLVILLRRPTLKSDA</sequence>
<evidence type="ECO:0000313" key="2">
    <source>
        <dbReference type="RefSeq" id="XP_028143254.1"/>
    </source>
</evidence>
<dbReference type="AlphaFoldDB" id="A0A6P7G2S5"/>
<reference evidence="2" key="1">
    <citation type="submission" date="2025-08" db="UniProtKB">
        <authorList>
            <consortium name="RefSeq"/>
        </authorList>
    </citation>
    <scope>IDENTIFICATION</scope>
    <source>
        <tissue evidence="2">Whole insect</tissue>
    </source>
</reference>
<evidence type="ECO:0000256" key="1">
    <source>
        <dbReference type="SAM" id="MobiDB-lite"/>
    </source>
</evidence>
<organism evidence="2">
    <name type="scientific">Diabrotica virgifera virgifera</name>
    <name type="common">western corn rootworm</name>
    <dbReference type="NCBI Taxonomy" id="50390"/>
    <lineage>
        <taxon>Eukaryota</taxon>
        <taxon>Metazoa</taxon>
        <taxon>Ecdysozoa</taxon>
        <taxon>Arthropoda</taxon>
        <taxon>Hexapoda</taxon>
        <taxon>Insecta</taxon>
        <taxon>Pterygota</taxon>
        <taxon>Neoptera</taxon>
        <taxon>Endopterygota</taxon>
        <taxon>Coleoptera</taxon>
        <taxon>Polyphaga</taxon>
        <taxon>Cucujiformia</taxon>
        <taxon>Chrysomeloidea</taxon>
        <taxon>Chrysomelidae</taxon>
        <taxon>Galerucinae</taxon>
        <taxon>Diabroticina</taxon>
        <taxon>Diabroticites</taxon>
        <taxon>Diabrotica</taxon>
    </lineage>
</organism>
<accession>A0A6P7G2S5</accession>
<name>A0A6P7G2S5_DIAVI</name>